<dbReference type="InterPro" id="IPR002016">
    <property type="entry name" value="Haem_peroxidase"/>
</dbReference>
<keyword evidence="5" id="KW-0349">Heme</keyword>
<dbReference type="Pfam" id="PF00141">
    <property type="entry name" value="peroxidase"/>
    <property type="match status" value="1"/>
</dbReference>
<keyword evidence="8" id="KW-0408">Iron</keyword>
<evidence type="ECO:0000256" key="8">
    <source>
        <dbReference type="ARBA" id="ARBA00023004"/>
    </source>
</evidence>
<feature type="domain" description="Plant heme peroxidase family profile" evidence="13">
    <location>
        <begin position="30"/>
        <end position="165"/>
    </location>
</feature>
<evidence type="ECO:0000313" key="14">
    <source>
        <dbReference type="EMBL" id="OWM75503.1"/>
    </source>
</evidence>
<evidence type="ECO:0000256" key="9">
    <source>
        <dbReference type="PIRSR" id="PIRSR600823-2"/>
    </source>
</evidence>
<dbReference type="GO" id="GO:0020037">
    <property type="term" value="F:heme binding"/>
    <property type="evidence" value="ECO:0007669"/>
    <property type="project" value="InterPro"/>
</dbReference>
<evidence type="ECO:0000256" key="4">
    <source>
        <dbReference type="ARBA" id="ARBA00022559"/>
    </source>
</evidence>
<evidence type="ECO:0000256" key="5">
    <source>
        <dbReference type="ARBA" id="ARBA00022617"/>
    </source>
</evidence>
<feature type="binding site" evidence="10">
    <location>
        <position position="34"/>
    </location>
    <ligand>
        <name>Ca(2+)</name>
        <dbReference type="ChEBI" id="CHEBI:29108"/>
        <label>1</label>
    </ligand>
</feature>
<evidence type="ECO:0000256" key="3">
    <source>
        <dbReference type="ARBA" id="ARBA00012313"/>
    </source>
</evidence>
<proteinExistence type="inferred from homology"/>
<feature type="chain" id="PRO_5013007725" description="peroxidase" evidence="12">
    <location>
        <begin position="25"/>
        <end position="172"/>
    </location>
</feature>
<evidence type="ECO:0000256" key="12">
    <source>
        <dbReference type="SAM" id="SignalP"/>
    </source>
</evidence>
<name>A0A218WS98_PUNGR</name>
<feature type="binding site" evidence="9">
    <location>
        <position position="122"/>
    </location>
    <ligand>
        <name>substrate</name>
    </ligand>
</feature>
<evidence type="ECO:0000313" key="15">
    <source>
        <dbReference type="Proteomes" id="UP000197138"/>
    </source>
</evidence>
<feature type="binding site" evidence="10">
    <location>
        <position position="36"/>
    </location>
    <ligand>
        <name>Ca(2+)</name>
        <dbReference type="ChEBI" id="CHEBI:29108"/>
        <label>1</label>
    </ligand>
</feature>
<evidence type="ECO:0000256" key="10">
    <source>
        <dbReference type="PIRSR" id="PIRSR600823-3"/>
    </source>
</evidence>
<dbReference type="InterPro" id="IPR010255">
    <property type="entry name" value="Haem_peroxidase_sf"/>
</dbReference>
<evidence type="ECO:0000256" key="11">
    <source>
        <dbReference type="RuleBase" id="RU004241"/>
    </source>
</evidence>
<comment type="cofactor">
    <cofactor evidence="2">
        <name>heme b</name>
        <dbReference type="ChEBI" id="CHEBI:60344"/>
    </cofactor>
</comment>
<evidence type="ECO:0000256" key="6">
    <source>
        <dbReference type="ARBA" id="ARBA00022723"/>
    </source>
</evidence>
<dbReference type="Gene3D" id="1.10.420.10">
    <property type="entry name" value="Peroxidase, domain 2"/>
    <property type="match status" value="1"/>
</dbReference>
<keyword evidence="7" id="KW-0560">Oxidoreductase</keyword>
<dbReference type="Gene3D" id="1.10.520.10">
    <property type="match status" value="1"/>
</dbReference>
<keyword evidence="4" id="KW-0575">Peroxidase</keyword>
<protein>
    <recommendedName>
        <fullName evidence="3">peroxidase</fullName>
        <ecNumber evidence="3">1.11.1.7</ecNumber>
    </recommendedName>
</protein>
<comment type="catalytic activity">
    <reaction evidence="1">
        <text>2 a phenolic donor + H2O2 = 2 a phenolic radical donor + 2 H2O</text>
        <dbReference type="Rhea" id="RHEA:56136"/>
        <dbReference type="ChEBI" id="CHEBI:15377"/>
        <dbReference type="ChEBI" id="CHEBI:16240"/>
        <dbReference type="ChEBI" id="CHEBI:139520"/>
        <dbReference type="ChEBI" id="CHEBI:139521"/>
        <dbReference type="EC" id="1.11.1.7"/>
    </reaction>
</comment>
<dbReference type="GO" id="GO:0006979">
    <property type="term" value="P:response to oxidative stress"/>
    <property type="evidence" value="ECO:0007669"/>
    <property type="project" value="InterPro"/>
</dbReference>
<dbReference type="PROSITE" id="PS50873">
    <property type="entry name" value="PEROXIDASE_4"/>
    <property type="match status" value="1"/>
</dbReference>
<evidence type="ECO:0000256" key="2">
    <source>
        <dbReference type="ARBA" id="ARBA00001970"/>
    </source>
</evidence>
<feature type="binding site" evidence="10">
    <location>
        <position position="32"/>
    </location>
    <ligand>
        <name>Ca(2+)</name>
        <dbReference type="ChEBI" id="CHEBI:29108"/>
        <label>1</label>
    </ligand>
</feature>
<dbReference type="PRINTS" id="PR00461">
    <property type="entry name" value="PLPEROXIDASE"/>
</dbReference>
<evidence type="ECO:0000259" key="13">
    <source>
        <dbReference type="PROSITE" id="PS50873"/>
    </source>
</evidence>
<dbReference type="EMBL" id="MTKT01003240">
    <property type="protein sequence ID" value="OWM75503.1"/>
    <property type="molecule type" value="Genomic_DNA"/>
</dbReference>
<reference evidence="15" key="1">
    <citation type="journal article" date="2017" name="Plant J.">
        <title>The pomegranate (Punica granatum L.) genome and the genomics of punicalagin biosynthesis.</title>
        <authorList>
            <person name="Qin G."/>
            <person name="Xu C."/>
            <person name="Ming R."/>
            <person name="Tang H."/>
            <person name="Guyot R."/>
            <person name="Kramer E.M."/>
            <person name="Hu Y."/>
            <person name="Yi X."/>
            <person name="Qi Y."/>
            <person name="Xu X."/>
            <person name="Gao Z."/>
            <person name="Pan H."/>
            <person name="Jian J."/>
            <person name="Tian Y."/>
            <person name="Yue Z."/>
            <person name="Xu Y."/>
        </authorList>
    </citation>
    <scope>NUCLEOTIDE SEQUENCE [LARGE SCALE GENOMIC DNA]</scope>
    <source>
        <strain evidence="15">cv. Dabenzi</strain>
    </source>
</reference>
<comment type="caution">
    <text evidence="14">The sequence shown here is derived from an EMBL/GenBank/DDBJ whole genome shotgun (WGS) entry which is preliminary data.</text>
</comment>
<comment type="cofactor">
    <cofactor evidence="10">
        <name>Ca(2+)</name>
        <dbReference type="ChEBI" id="CHEBI:29108"/>
    </cofactor>
    <text evidence="10">Binds 2 calcium ions per subunit.</text>
</comment>
<dbReference type="InterPro" id="IPR000823">
    <property type="entry name" value="Peroxidase_pln"/>
</dbReference>
<dbReference type="EC" id="1.11.1.7" evidence="3"/>
<keyword evidence="10" id="KW-0106">Calcium</keyword>
<comment type="similarity">
    <text evidence="11">Belongs to the peroxidase family.</text>
</comment>
<dbReference type="Proteomes" id="UP000197138">
    <property type="component" value="Unassembled WGS sequence"/>
</dbReference>
<dbReference type="PANTHER" id="PTHR31235">
    <property type="entry name" value="PEROXIDASE 25-RELATED"/>
    <property type="match status" value="1"/>
</dbReference>
<dbReference type="SUPFAM" id="SSF48113">
    <property type="entry name" value="Heme-dependent peroxidases"/>
    <property type="match status" value="1"/>
</dbReference>
<accession>A0A218WS98</accession>
<dbReference type="GO" id="GO:0046872">
    <property type="term" value="F:metal ion binding"/>
    <property type="evidence" value="ECO:0007669"/>
    <property type="project" value="UniProtKB-KW"/>
</dbReference>
<evidence type="ECO:0000256" key="7">
    <source>
        <dbReference type="ARBA" id="ARBA00023002"/>
    </source>
</evidence>
<evidence type="ECO:0000256" key="1">
    <source>
        <dbReference type="ARBA" id="ARBA00000189"/>
    </source>
</evidence>
<feature type="signal peptide" evidence="12">
    <location>
        <begin position="1"/>
        <end position="24"/>
    </location>
</feature>
<dbReference type="GO" id="GO:0140825">
    <property type="term" value="F:lactoperoxidase activity"/>
    <property type="evidence" value="ECO:0007669"/>
    <property type="project" value="UniProtKB-EC"/>
</dbReference>
<sequence length="172" mass="18623">MEQTSVTSITLMVVVVLLSQRAISHVEGQLQGCDGSVLIDSTPSNTADKDNQFVLGLWGFEVIDSAKARLEEVCKGIVSCADILAFAARDNVHISGGLNYDIPAGRRDGRVSLDSEVIGNLPPPFFNLTQLTQNFASKGFVKIGIDQLIIHYVVERINSPIGITRKGNKKIV</sequence>
<organism evidence="14 15">
    <name type="scientific">Punica granatum</name>
    <name type="common">Pomegranate</name>
    <dbReference type="NCBI Taxonomy" id="22663"/>
    <lineage>
        <taxon>Eukaryota</taxon>
        <taxon>Viridiplantae</taxon>
        <taxon>Streptophyta</taxon>
        <taxon>Embryophyta</taxon>
        <taxon>Tracheophyta</taxon>
        <taxon>Spermatophyta</taxon>
        <taxon>Magnoliopsida</taxon>
        <taxon>eudicotyledons</taxon>
        <taxon>Gunneridae</taxon>
        <taxon>Pentapetalae</taxon>
        <taxon>rosids</taxon>
        <taxon>malvids</taxon>
        <taxon>Myrtales</taxon>
        <taxon>Lythraceae</taxon>
        <taxon>Punica</taxon>
    </lineage>
</organism>
<gene>
    <name evidence="14" type="ORF">CDL15_Pgr021667</name>
</gene>
<dbReference type="AlphaFoldDB" id="A0A218WS98"/>
<dbReference type="PRINTS" id="PR00458">
    <property type="entry name" value="PEROXIDASE"/>
</dbReference>
<keyword evidence="6 10" id="KW-0479">Metal-binding</keyword>
<keyword evidence="12" id="KW-0732">Signal</keyword>